<protein>
    <submittedName>
        <fullName evidence="1">Uncharacterized protein</fullName>
    </submittedName>
</protein>
<sequence length="26" mass="2871">MPAICTAIWFVNDAKSKPQKAIVKPI</sequence>
<proteinExistence type="predicted"/>
<organism evidence="1">
    <name type="scientific">Rhizophora mucronata</name>
    <name type="common">Asiatic mangrove</name>
    <dbReference type="NCBI Taxonomy" id="61149"/>
    <lineage>
        <taxon>Eukaryota</taxon>
        <taxon>Viridiplantae</taxon>
        <taxon>Streptophyta</taxon>
        <taxon>Embryophyta</taxon>
        <taxon>Tracheophyta</taxon>
        <taxon>Spermatophyta</taxon>
        <taxon>Magnoliopsida</taxon>
        <taxon>eudicotyledons</taxon>
        <taxon>Gunneridae</taxon>
        <taxon>Pentapetalae</taxon>
        <taxon>rosids</taxon>
        <taxon>fabids</taxon>
        <taxon>Malpighiales</taxon>
        <taxon>Rhizophoraceae</taxon>
        <taxon>Rhizophora</taxon>
    </lineage>
</organism>
<dbReference type="AlphaFoldDB" id="A0A2P2R0V1"/>
<evidence type="ECO:0000313" key="1">
    <source>
        <dbReference type="EMBL" id="MBX72764.1"/>
    </source>
</evidence>
<accession>A0A2P2R0V1</accession>
<name>A0A2P2R0V1_RHIMU</name>
<reference evidence="1" key="1">
    <citation type="submission" date="2018-02" db="EMBL/GenBank/DDBJ databases">
        <title>Rhizophora mucronata_Transcriptome.</title>
        <authorList>
            <person name="Meera S.P."/>
            <person name="Sreeshan A."/>
            <person name="Augustine A."/>
        </authorList>
    </citation>
    <scope>NUCLEOTIDE SEQUENCE</scope>
    <source>
        <tissue evidence="1">Leaf</tissue>
    </source>
</reference>
<dbReference type="EMBL" id="GGEC01092280">
    <property type="protein sequence ID" value="MBX72764.1"/>
    <property type="molecule type" value="Transcribed_RNA"/>
</dbReference>